<dbReference type="AlphaFoldDB" id="A0A7V5VFD8"/>
<comment type="subcellular location">
    <subcellularLocation>
        <location evidence="2">Cell inner membrane</location>
        <topology evidence="2">Multi-pass membrane protein</topology>
    </subcellularLocation>
</comment>
<dbReference type="EMBL" id="DRLI01000320">
    <property type="protein sequence ID" value="HHM02992.1"/>
    <property type="molecule type" value="Genomic_DNA"/>
</dbReference>
<comment type="function">
    <text evidence="1 15">The transhydrogenation between NADH and NADP is coupled to respiration and ATP hydrolysis and functions as a proton pump across the membrane.</text>
</comment>
<evidence type="ECO:0000256" key="11">
    <source>
        <dbReference type="ARBA" id="ARBA00022989"/>
    </source>
</evidence>
<feature type="transmembrane region" description="Helical" evidence="16">
    <location>
        <begin position="56"/>
        <end position="74"/>
    </location>
</feature>
<feature type="transmembrane region" description="Helical" evidence="16">
    <location>
        <begin position="210"/>
        <end position="230"/>
    </location>
</feature>
<comment type="catalytic activity">
    <reaction evidence="14 15">
        <text>NAD(+) + NADPH + H(+)(in) = NADH + NADP(+) + H(+)(out)</text>
        <dbReference type="Rhea" id="RHEA:47992"/>
        <dbReference type="ChEBI" id="CHEBI:15378"/>
        <dbReference type="ChEBI" id="CHEBI:57540"/>
        <dbReference type="ChEBI" id="CHEBI:57783"/>
        <dbReference type="ChEBI" id="CHEBI:57945"/>
        <dbReference type="ChEBI" id="CHEBI:58349"/>
        <dbReference type="EC" id="7.1.1.1"/>
    </reaction>
</comment>
<keyword evidence="10 15" id="KW-1278">Translocase</keyword>
<evidence type="ECO:0000256" key="3">
    <source>
        <dbReference type="ARBA" id="ARBA00007919"/>
    </source>
</evidence>
<evidence type="ECO:0000256" key="14">
    <source>
        <dbReference type="ARBA" id="ARBA00048202"/>
    </source>
</evidence>
<dbReference type="SUPFAM" id="SSF52467">
    <property type="entry name" value="DHS-like NAD/FAD-binding domain"/>
    <property type="match status" value="1"/>
</dbReference>
<sequence length="460" mass="48722">MGAVTNVVYLIASVLFILGLKKLGSPKTARQGNVYSMLGMLLAIVITLLDQRIVDFTYIIAGLLVGSVIGAIAAKKVEMTQMPQMVALFNGFGGIASTFVAYAEFVNTKHLVGGTDVVVSLVLSLLIGTVTFTGSMIAFLKLQGWMPGRPIVFKGQVAFNGLLLAGTFVLGWMFGMDTMNGQTFLLVIIAIAAVLGVTSVIPIGGADMPVVISLLNSYSGLAAAATGFVLSNNVLIISGALVGASGIILTQIMCVAMNRSLANVLFAAVGTDSGSGASGGGEQRNVTRYTADDAAMIFENSESVIIVPGYGLAVAQAQHVMNELMQLLEKRGINVRFAIHPVAGRMPGHMNVLLAEANVSYDKLVEMDAINDDFQSTDVALVVGANDVINPAARYKKDSPLYGMPILNVDQAQRVMIIKRSLATGFAGEDNELFYDDNTMMLFGDAKKMLTDIVKILKDE</sequence>
<evidence type="ECO:0000256" key="15">
    <source>
        <dbReference type="PIRNR" id="PIRNR000204"/>
    </source>
</evidence>
<dbReference type="PANTHER" id="PTHR44758">
    <property type="entry name" value="NAD(P) TRANSHYDROGENASE SUBUNIT BETA"/>
    <property type="match status" value="1"/>
</dbReference>
<accession>A0A7V5VFD8</accession>
<evidence type="ECO:0000313" key="18">
    <source>
        <dbReference type="EMBL" id="HHM02992.1"/>
    </source>
</evidence>
<evidence type="ECO:0000256" key="9">
    <source>
        <dbReference type="ARBA" id="ARBA00022857"/>
    </source>
</evidence>
<organism evidence="18">
    <name type="scientific">Caldithrix abyssi</name>
    <dbReference type="NCBI Taxonomy" id="187145"/>
    <lineage>
        <taxon>Bacteria</taxon>
        <taxon>Pseudomonadati</taxon>
        <taxon>Calditrichota</taxon>
        <taxon>Calditrichia</taxon>
        <taxon>Calditrichales</taxon>
        <taxon>Calditrichaceae</taxon>
        <taxon>Caldithrix</taxon>
    </lineage>
</organism>
<dbReference type="PIRSF" id="PIRSF000204">
    <property type="entry name" value="PNTB"/>
    <property type="match status" value="1"/>
</dbReference>
<evidence type="ECO:0000256" key="2">
    <source>
        <dbReference type="ARBA" id="ARBA00004429"/>
    </source>
</evidence>
<evidence type="ECO:0000256" key="12">
    <source>
        <dbReference type="ARBA" id="ARBA00023027"/>
    </source>
</evidence>
<gene>
    <name evidence="18" type="ORF">ENJ15_08245</name>
</gene>
<dbReference type="GO" id="GO:0050661">
    <property type="term" value="F:NADP binding"/>
    <property type="evidence" value="ECO:0007669"/>
    <property type="project" value="InterPro"/>
</dbReference>
<evidence type="ECO:0000256" key="4">
    <source>
        <dbReference type="ARBA" id="ARBA00012943"/>
    </source>
</evidence>
<evidence type="ECO:0000256" key="8">
    <source>
        <dbReference type="ARBA" id="ARBA00022692"/>
    </source>
</evidence>
<keyword evidence="7 15" id="KW-0997">Cell inner membrane</keyword>
<name>A0A7V5VFD8_CALAY</name>
<dbReference type="Pfam" id="PF02233">
    <property type="entry name" value="PNTB"/>
    <property type="match status" value="1"/>
</dbReference>
<dbReference type="InterPro" id="IPR012136">
    <property type="entry name" value="NADH_DH_b"/>
</dbReference>
<evidence type="ECO:0000256" key="13">
    <source>
        <dbReference type="ARBA" id="ARBA00023136"/>
    </source>
</evidence>
<keyword evidence="8 16" id="KW-0812">Transmembrane</keyword>
<evidence type="ECO:0000256" key="10">
    <source>
        <dbReference type="ARBA" id="ARBA00022967"/>
    </source>
</evidence>
<comment type="caution">
    <text evidence="18">The sequence shown here is derived from an EMBL/GenBank/DDBJ whole genome shotgun (WGS) entry which is preliminary data.</text>
</comment>
<dbReference type="InterPro" id="IPR029035">
    <property type="entry name" value="DHS-like_NAD/FAD-binding_dom"/>
</dbReference>
<feature type="domain" description="NADP transhydrogenase beta-like" evidence="17">
    <location>
        <begin position="6"/>
        <end position="455"/>
    </location>
</feature>
<dbReference type="InterPro" id="IPR034300">
    <property type="entry name" value="PNTB-like"/>
</dbReference>
<keyword evidence="13 15" id="KW-0472">Membrane</keyword>
<keyword evidence="12 15" id="KW-0520">NAD</keyword>
<evidence type="ECO:0000256" key="6">
    <source>
        <dbReference type="ARBA" id="ARBA00022475"/>
    </source>
</evidence>
<evidence type="ECO:0000256" key="5">
    <source>
        <dbReference type="ARBA" id="ARBA00014581"/>
    </source>
</evidence>
<feature type="transmembrane region" description="Helical" evidence="16">
    <location>
        <begin position="32"/>
        <end position="50"/>
    </location>
</feature>
<feature type="transmembrane region" description="Helical" evidence="16">
    <location>
        <begin position="86"/>
        <end position="105"/>
    </location>
</feature>
<dbReference type="GO" id="GO:0008750">
    <property type="term" value="F:proton-translocating NAD(P)+ transhydrogenase activity"/>
    <property type="evidence" value="ECO:0007669"/>
    <property type="project" value="UniProtKB-EC"/>
</dbReference>
<dbReference type="EC" id="7.1.1.1" evidence="4 15"/>
<reference evidence="18" key="1">
    <citation type="journal article" date="2020" name="mSystems">
        <title>Genome- and Community-Level Interaction Insights into Carbon Utilization and Element Cycling Functions of Hydrothermarchaeota in Hydrothermal Sediment.</title>
        <authorList>
            <person name="Zhou Z."/>
            <person name="Liu Y."/>
            <person name="Xu W."/>
            <person name="Pan J."/>
            <person name="Luo Z.H."/>
            <person name="Li M."/>
        </authorList>
    </citation>
    <scope>NUCLEOTIDE SEQUENCE [LARGE SCALE GENOMIC DNA]</scope>
    <source>
        <strain evidence="18">HyVt-460</strain>
    </source>
</reference>
<dbReference type="GO" id="GO:0005886">
    <property type="term" value="C:plasma membrane"/>
    <property type="evidence" value="ECO:0007669"/>
    <property type="project" value="UniProtKB-SubCell"/>
</dbReference>
<protein>
    <recommendedName>
        <fullName evidence="5 15">NAD(P) transhydrogenase subunit beta</fullName>
        <ecNumber evidence="4 15">7.1.1.1</ecNumber>
    </recommendedName>
    <alternativeName>
        <fullName evidence="15">Nicotinamide nucleotide transhydrogenase subunit beta</fullName>
    </alternativeName>
</protein>
<feature type="transmembrane region" description="Helical" evidence="16">
    <location>
        <begin position="6"/>
        <end position="23"/>
    </location>
</feature>
<dbReference type="Proteomes" id="UP000885771">
    <property type="component" value="Unassembled WGS sequence"/>
</dbReference>
<dbReference type="PANTHER" id="PTHR44758:SF1">
    <property type="entry name" value="NAD(P) TRANSHYDROGENASE SUBUNIT BETA"/>
    <property type="match status" value="1"/>
</dbReference>
<evidence type="ECO:0000259" key="17">
    <source>
        <dbReference type="Pfam" id="PF02233"/>
    </source>
</evidence>
<comment type="similarity">
    <text evidence="3 15">Belongs to the PNT beta subunit family.</text>
</comment>
<keyword evidence="9 15" id="KW-0521">NADP</keyword>
<evidence type="ECO:0000256" key="1">
    <source>
        <dbReference type="ARBA" id="ARBA00003943"/>
    </source>
</evidence>
<feature type="transmembrane region" description="Helical" evidence="16">
    <location>
        <begin position="236"/>
        <end position="256"/>
    </location>
</feature>
<proteinExistence type="inferred from homology"/>
<feature type="transmembrane region" description="Helical" evidence="16">
    <location>
        <begin position="117"/>
        <end position="139"/>
    </location>
</feature>
<keyword evidence="11 16" id="KW-1133">Transmembrane helix</keyword>
<evidence type="ECO:0000256" key="16">
    <source>
        <dbReference type="SAM" id="Phobius"/>
    </source>
</evidence>
<dbReference type="Gene3D" id="3.40.50.1220">
    <property type="entry name" value="TPP-binding domain"/>
    <property type="match status" value="1"/>
</dbReference>
<keyword evidence="6 15" id="KW-1003">Cell membrane</keyword>
<feature type="transmembrane region" description="Helical" evidence="16">
    <location>
        <begin position="151"/>
        <end position="172"/>
    </location>
</feature>
<evidence type="ECO:0000256" key="7">
    <source>
        <dbReference type="ARBA" id="ARBA00022519"/>
    </source>
</evidence>
<feature type="transmembrane region" description="Helical" evidence="16">
    <location>
        <begin position="184"/>
        <end position="203"/>
    </location>
</feature>